<evidence type="ECO:0000313" key="4">
    <source>
        <dbReference type="Proteomes" id="UP000053766"/>
    </source>
</evidence>
<feature type="compositionally biased region" description="Low complexity" evidence="1">
    <location>
        <begin position="20"/>
        <end position="37"/>
    </location>
</feature>
<feature type="compositionally biased region" description="Polar residues" evidence="1">
    <location>
        <begin position="448"/>
        <end position="458"/>
    </location>
</feature>
<dbReference type="EMBL" id="KN716852">
    <property type="protein sequence ID" value="KJH41314.1"/>
    <property type="molecule type" value="Genomic_DNA"/>
</dbReference>
<proteinExistence type="predicted"/>
<feature type="region of interest" description="Disordered" evidence="1">
    <location>
        <begin position="376"/>
        <end position="399"/>
    </location>
</feature>
<dbReference type="OrthoDB" id="5314041at2759"/>
<dbReference type="InterPro" id="IPR013761">
    <property type="entry name" value="SAM/pointed_sf"/>
</dbReference>
<reference evidence="4" key="2">
    <citation type="journal article" date="2016" name="Sci. Rep.">
        <title>Dictyocaulus viviparus genome, variome and transcriptome elucidate lungworm biology and support future intervention.</title>
        <authorList>
            <person name="McNulty S.N."/>
            <person name="Strube C."/>
            <person name="Rosa B.A."/>
            <person name="Martin J.C."/>
            <person name="Tyagi R."/>
            <person name="Choi Y.J."/>
            <person name="Wang Q."/>
            <person name="Hallsworth Pepin K."/>
            <person name="Zhang X."/>
            <person name="Ozersky P."/>
            <person name="Wilson R.K."/>
            <person name="Sternberg P.W."/>
            <person name="Gasser R.B."/>
            <person name="Mitreva M."/>
        </authorList>
    </citation>
    <scope>NUCLEOTIDE SEQUENCE [LARGE SCALE GENOMIC DNA]</scope>
    <source>
        <strain evidence="4">HannoverDv2000</strain>
    </source>
</reference>
<dbReference type="Pfam" id="PF00536">
    <property type="entry name" value="SAM_1"/>
    <property type="match status" value="2"/>
</dbReference>
<name>A0A0D8XCD6_DICVI</name>
<dbReference type="GO" id="GO:0019903">
    <property type="term" value="F:protein phosphatase binding"/>
    <property type="evidence" value="ECO:0007669"/>
    <property type="project" value="TreeGrafter"/>
</dbReference>
<feature type="region of interest" description="Disordered" evidence="1">
    <location>
        <begin position="57"/>
        <end position="87"/>
    </location>
</feature>
<dbReference type="PROSITE" id="PS50105">
    <property type="entry name" value="SAM_DOMAIN"/>
    <property type="match status" value="2"/>
</dbReference>
<dbReference type="GO" id="GO:0005925">
    <property type="term" value="C:focal adhesion"/>
    <property type="evidence" value="ECO:0007669"/>
    <property type="project" value="TreeGrafter"/>
</dbReference>
<dbReference type="GO" id="GO:0030424">
    <property type="term" value="C:axon"/>
    <property type="evidence" value="ECO:0007669"/>
    <property type="project" value="TreeGrafter"/>
</dbReference>
<dbReference type="Gene3D" id="1.10.150.50">
    <property type="entry name" value="Transcription Factor, Ets-1"/>
    <property type="match status" value="2"/>
</dbReference>
<dbReference type="GO" id="GO:0035591">
    <property type="term" value="F:signaling adaptor activity"/>
    <property type="evidence" value="ECO:0007669"/>
    <property type="project" value="TreeGrafter"/>
</dbReference>
<dbReference type="GO" id="GO:0007185">
    <property type="term" value="P:cell surface receptor protein tyrosine phosphatase signaling pathway"/>
    <property type="evidence" value="ECO:0007669"/>
    <property type="project" value="TreeGrafter"/>
</dbReference>
<evidence type="ECO:0000256" key="1">
    <source>
        <dbReference type="SAM" id="MobiDB-lite"/>
    </source>
</evidence>
<dbReference type="CDD" id="cd09498">
    <property type="entry name" value="SAM_caskin1_2_repeat2"/>
    <property type="match status" value="1"/>
</dbReference>
<sequence length="525" mass="57176">MTSLIFPSTSILPDSSHRISTGSNSSQGSSGFESMKSVSTGSASSSLSSSFHTVSLLNNRHTDSPPSRISVHSSGSGGSGSSSVASSSVDTLDDSFYSPSSETPVNVTQMVAKRIPEAEILAIWLDKIGMAEYLTLFLTQGYDLSSIARITPEDLLSLGITNPVHRKRLINEIHSWQITDCWPSVPPQGGLSEWLTLLALPEYISVFHSQGYDSVQEVMKLSWEDFEDIGVKRLGHLKRLGLAIKKLKDYQHSLTNQLDTPNTDKFQVQVPSPMLSARSLTLVQEQVTQVPRRSDPPPPAPSSFPRNTSSLNGNFDYISYTKGFKNSPTSPSRSSDECDSYAVLKKSSKVCYDPIFEKVEPIRLNLISTGKILSEASRERDTASNLGAPNADCPPPPAPLNCEGSIRRLQYAFQSSSGNNSGSSSSFEQLPFANENCGTIKSKDNTSRRTPNISQPQSPRNPPCLTLHECPTSNWEKPCAHAVCPNGNVLSDIGFMLQNLTDELDAMLEPSKSSTRMPPLFPVPK</sequence>
<feature type="domain" description="SAM" evidence="2">
    <location>
        <begin position="116"/>
        <end position="179"/>
    </location>
</feature>
<feature type="region of interest" description="Disordered" evidence="1">
    <location>
        <begin position="438"/>
        <end position="463"/>
    </location>
</feature>
<dbReference type="AlphaFoldDB" id="A0A0D8XCD6"/>
<dbReference type="SMART" id="SM00454">
    <property type="entry name" value="SAM"/>
    <property type="match status" value="2"/>
</dbReference>
<feature type="region of interest" description="Disordered" evidence="1">
    <location>
        <begin position="15"/>
        <end position="37"/>
    </location>
</feature>
<dbReference type="PANTHER" id="PTHR24155">
    <property type="entry name" value="OSTEOCLAST-STIMULATING FACTOR 1"/>
    <property type="match status" value="1"/>
</dbReference>
<feature type="region of interest" description="Disordered" evidence="1">
    <location>
        <begin position="287"/>
        <end position="311"/>
    </location>
</feature>
<evidence type="ECO:0000259" key="2">
    <source>
        <dbReference type="PROSITE" id="PS50105"/>
    </source>
</evidence>
<evidence type="ECO:0000313" key="3">
    <source>
        <dbReference type="EMBL" id="KJH41314.1"/>
    </source>
</evidence>
<feature type="domain" description="SAM" evidence="2">
    <location>
        <begin position="191"/>
        <end position="250"/>
    </location>
</feature>
<dbReference type="STRING" id="29172.A0A0D8XCD6"/>
<dbReference type="InterPro" id="IPR001660">
    <property type="entry name" value="SAM"/>
</dbReference>
<accession>A0A0D8XCD6</accession>
<dbReference type="InterPro" id="IPR035498">
    <property type="entry name" value="Caskin1/2_SAM_2"/>
</dbReference>
<gene>
    <name evidence="3" type="ORF">DICVIV_12714</name>
</gene>
<organism evidence="3 4">
    <name type="scientific">Dictyocaulus viviparus</name>
    <name type="common">Bovine lungworm</name>
    <dbReference type="NCBI Taxonomy" id="29172"/>
    <lineage>
        <taxon>Eukaryota</taxon>
        <taxon>Metazoa</taxon>
        <taxon>Ecdysozoa</taxon>
        <taxon>Nematoda</taxon>
        <taxon>Chromadorea</taxon>
        <taxon>Rhabditida</taxon>
        <taxon>Rhabditina</taxon>
        <taxon>Rhabditomorpha</taxon>
        <taxon>Strongyloidea</taxon>
        <taxon>Metastrongylidae</taxon>
        <taxon>Dictyocaulus</taxon>
    </lineage>
</organism>
<feature type="compositionally biased region" description="Polar residues" evidence="1">
    <location>
        <begin position="57"/>
        <end position="67"/>
    </location>
</feature>
<keyword evidence="4" id="KW-1185">Reference proteome</keyword>
<dbReference type="PANTHER" id="PTHR24155:SF11">
    <property type="entry name" value="CASKIN, ISOFORM B"/>
    <property type="match status" value="1"/>
</dbReference>
<protein>
    <recommendedName>
        <fullName evidence="2">SAM domain-containing protein</fullName>
    </recommendedName>
</protein>
<dbReference type="SUPFAM" id="SSF47769">
    <property type="entry name" value="SAM/Pointed domain"/>
    <property type="match status" value="2"/>
</dbReference>
<dbReference type="FunFam" id="1.10.150.50:FF:000071">
    <property type="entry name" value="Caskin, isoform D"/>
    <property type="match status" value="1"/>
</dbReference>
<reference evidence="3 4" key="1">
    <citation type="submission" date="2013-11" db="EMBL/GenBank/DDBJ databases">
        <title>Draft genome of the bovine lungworm Dictyocaulus viviparus.</title>
        <authorList>
            <person name="Mitreva M."/>
        </authorList>
    </citation>
    <scope>NUCLEOTIDE SEQUENCE [LARGE SCALE GENOMIC DNA]</scope>
    <source>
        <strain evidence="3 4">HannoverDv2000</strain>
    </source>
</reference>
<dbReference type="GO" id="GO:0007409">
    <property type="term" value="P:axonogenesis"/>
    <property type="evidence" value="ECO:0007669"/>
    <property type="project" value="TreeGrafter"/>
</dbReference>
<dbReference type="Proteomes" id="UP000053766">
    <property type="component" value="Unassembled WGS sequence"/>
</dbReference>